<dbReference type="GeneID" id="8248503"/>
<accession>C1EFC7</accession>
<feature type="compositionally biased region" description="Acidic residues" evidence="1">
    <location>
        <begin position="862"/>
        <end position="877"/>
    </location>
</feature>
<evidence type="ECO:0000313" key="4">
    <source>
        <dbReference type="Proteomes" id="UP000002009"/>
    </source>
</evidence>
<evidence type="ECO:0000256" key="1">
    <source>
        <dbReference type="SAM" id="MobiDB-lite"/>
    </source>
</evidence>
<feature type="compositionally biased region" description="Basic and acidic residues" evidence="1">
    <location>
        <begin position="820"/>
        <end position="861"/>
    </location>
</feature>
<gene>
    <name evidence="3" type="ORF">MICPUN_63741</name>
</gene>
<dbReference type="OMA" id="DWEERAD"/>
<dbReference type="Proteomes" id="UP000002009">
    <property type="component" value="Chromosome 13"/>
</dbReference>
<evidence type="ECO:0000259" key="2">
    <source>
        <dbReference type="Pfam" id="PF15253"/>
    </source>
</evidence>
<dbReference type="AlphaFoldDB" id="C1EFC7"/>
<feature type="region of interest" description="Disordered" evidence="1">
    <location>
        <begin position="751"/>
        <end position="983"/>
    </location>
</feature>
<proteinExistence type="predicted"/>
<name>C1EFC7_MICCC</name>
<feature type="compositionally biased region" description="Acidic residues" evidence="1">
    <location>
        <begin position="598"/>
        <end position="619"/>
    </location>
</feature>
<sequence length="1121" mass="120893">MERRPETERPRMGYPPQSQPSIYFGERAFKPAVEPAVPRSPSTHAKAIEELRGAARVTVADDLRHAYPATFKALEFIRSRAPHLLPREQTEDAARTKAQAGTAGPYDFPVGASELWDRNPIGPPLHVGARQHIPLLKLTPDVTILLASIAAEVTSEANEARRLRALEGAAEESGDEDDDRSSSLRFYRRAHLAGVLSTRHVEFDDHAAATRTTCITLEKVRDPRESNGFGADSTEPSAVVIEASVMEENGGEDSDDDDVEQVEHIERVGRSSDDDEEEEEKEKEGDDGNVDAVAARLDECAWRGGSADDLLYARCSKRVRLRPAAVLPMQAAAALVNGFDDDDCVPGTADDAAELLAVTAAMQLPNVTFRLTPIETSRGVAPVPLAWDLERLQRRWNAEAENRLARIASTSRPGGHDVDECASGFLTLDAAKRLVPIADVDPRAFEVPVVGVWYAGAAVPAHLGVWSAMLRFAAHDGFKRKATMGGAEGGAEGGAADASFLLAMYPPPSRTGTRCDPGRPNVYDVVTIPGTKPFSRFVARVRCAPGEAGEAPFVSVPDDDSEALTSPRLVSPLNRSSTTSGEAAGARVNQRYATIVPDLDDDDDDLDDDDDDLDDDDAFEASSDIAKPPSSVSPLTEYRYPPRKGKDAKAKATSPPQVSPEGGRGLGKIRPSTRYEATARVVASLRRTAEASLRASVQRGDETAYFVPSARASLVAKRGYYGVADEVVREQQRQITELAAAVRALRAEIAAAGDGGEMGGESPGGESPGESPGGESPGADVEAEAEAERTKEPAVVKPEESSDDEGPEVELKTPSPEPELTEKERRRLEKLARKETKRAEREEKKAKKREEKKGVRSRDRAPDDDEPVLTDDSEDVPTDAPTPSPEPTIAPKMSKGRKARLTRREMEAERLEDVELEETPSNPESNSAEPEPPEGCPEQPPRTEPRGVDPYVELESTTEVHGDRWADPMPGLHDPDGPHPTSPELEFVATGIPLEQRGGADADATDSDEDESIVANLLKAQLMTLPTDMDDETCKRKAAANDAFTVGKVANSADFDAKASGSGFHAILNQAIKLDLDPMYPIIEYVEDGEGSGDEDEEIMAKYLAAGIEAKAEGEHSEGEA</sequence>
<feature type="region of interest" description="Disordered" evidence="1">
    <location>
        <begin position="266"/>
        <end position="289"/>
    </location>
</feature>
<organism evidence="3 4">
    <name type="scientific">Micromonas commoda (strain RCC299 / NOUM17 / CCMP2709)</name>
    <name type="common">Picoplanktonic green alga</name>
    <dbReference type="NCBI Taxonomy" id="296587"/>
    <lineage>
        <taxon>Eukaryota</taxon>
        <taxon>Viridiplantae</taxon>
        <taxon>Chlorophyta</taxon>
        <taxon>Mamiellophyceae</taxon>
        <taxon>Mamiellales</taxon>
        <taxon>Mamiellaceae</taxon>
        <taxon>Micromonas</taxon>
    </lineage>
</organism>
<dbReference type="RefSeq" id="XP_002505807.1">
    <property type="nucleotide sequence ID" value="XM_002505761.1"/>
</dbReference>
<feature type="compositionally biased region" description="Gly residues" evidence="1">
    <location>
        <begin position="753"/>
        <end position="776"/>
    </location>
</feature>
<reference evidence="3 4" key="1">
    <citation type="journal article" date="2009" name="Science">
        <title>Green evolution and dynamic adaptations revealed by genomes of the marine picoeukaryotes Micromonas.</title>
        <authorList>
            <person name="Worden A.Z."/>
            <person name="Lee J.H."/>
            <person name="Mock T."/>
            <person name="Rouze P."/>
            <person name="Simmons M.P."/>
            <person name="Aerts A.L."/>
            <person name="Allen A.E."/>
            <person name="Cuvelier M.L."/>
            <person name="Derelle E."/>
            <person name="Everett M.V."/>
            <person name="Foulon E."/>
            <person name="Grimwood J."/>
            <person name="Gundlach H."/>
            <person name="Henrissat B."/>
            <person name="Napoli C."/>
            <person name="McDonald S.M."/>
            <person name="Parker M.S."/>
            <person name="Rombauts S."/>
            <person name="Salamov A."/>
            <person name="Von Dassow P."/>
            <person name="Badger J.H."/>
            <person name="Coutinho P.M."/>
            <person name="Demir E."/>
            <person name="Dubchak I."/>
            <person name="Gentemann C."/>
            <person name="Eikrem W."/>
            <person name="Gready J.E."/>
            <person name="John U."/>
            <person name="Lanier W."/>
            <person name="Lindquist E.A."/>
            <person name="Lucas S."/>
            <person name="Mayer K.F."/>
            <person name="Moreau H."/>
            <person name="Not F."/>
            <person name="Otillar R."/>
            <person name="Panaud O."/>
            <person name="Pangilinan J."/>
            <person name="Paulsen I."/>
            <person name="Piegu B."/>
            <person name="Poliakov A."/>
            <person name="Robbens S."/>
            <person name="Schmutz J."/>
            <person name="Toulza E."/>
            <person name="Wyss T."/>
            <person name="Zelensky A."/>
            <person name="Zhou K."/>
            <person name="Armbrust E.V."/>
            <person name="Bhattacharya D."/>
            <person name="Goodenough U.W."/>
            <person name="Van de Peer Y."/>
            <person name="Grigoriev I.V."/>
        </authorList>
    </citation>
    <scope>NUCLEOTIDE SEQUENCE [LARGE SCALE GENOMIC DNA]</scope>
    <source>
        <strain evidence="4">RCC299 / NOUM17</strain>
    </source>
</reference>
<dbReference type="InParanoid" id="C1EFC7"/>
<dbReference type="Pfam" id="PF15253">
    <property type="entry name" value="STIL_N"/>
    <property type="match status" value="1"/>
</dbReference>
<evidence type="ECO:0000313" key="3">
    <source>
        <dbReference type="EMBL" id="ACO67065.1"/>
    </source>
</evidence>
<feature type="region of interest" description="Disordered" evidence="1">
    <location>
        <begin position="549"/>
        <end position="671"/>
    </location>
</feature>
<dbReference type="KEGG" id="mis:MICPUN_63741"/>
<dbReference type="EMBL" id="CP001331">
    <property type="protein sequence ID" value="ACO67065.1"/>
    <property type="molecule type" value="Genomic_DNA"/>
</dbReference>
<feature type="compositionally biased region" description="Basic and acidic residues" evidence="1">
    <location>
        <begin position="1"/>
        <end position="11"/>
    </location>
</feature>
<feature type="compositionally biased region" description="Low complexity" evidence="1">
    <location>
        <begin position="919"/>
        <end position="929"/>
    </location>
</feature>
<dbReference type="OrthoDB" id="76173at2759"/>
<dbReference type="InterPro" id="IPR057731">
    <property type="entry name" value="STIL_N"/>
</dbReference>
<feature type="compositionally biased region" description="Basic and acidic residues" evidence="1">
    <location>
        <begin position="902"/>
        <end position="913"/>
    </location>
</feature>
<feature type="region of interest" description="Disordered" evidence="1">
    <location>
        <begin position="1"/>
        <end position="21"/>
    </location>
</feature>
<feature type="domain" description="STIL N-terminal" evidence="2">
    <location>
        <begin position="419"/>
        <end position="478"/>
    </location>
</feature>
<feature type="compositionally biased region" description="Basic and acidic residues" evidence="1">
    <location>
        <begin position="786"/>
        <end position="800"/>
    </location>
</feature>
<keyword evidence="4" id="KW-1185">Reference proteome</keyword>
<protein>
    <recommendedName>
        <fullName evidence="2">STIL N-terminal domain-containing protein</fullName>
    </recommendedName>
</protein>
<feature type="compositionally biased region" description="Acidic residues" evidence="1">
    <location>
        <begin position="273"/>
        <end position="289"/>
    </location>
</feature>